<dbReference type="Pfam" id="PF00004">
    <property type="entry name" value="AAA"/>
    <property type="match status" value="1"/>
</dbReference>
<keyword evidence="2" id="KW-0963">Cytoplasm</keyword>
<dbReference type="Gene3D" id="3.40.50.1820">
    <property type="entry name" value="alpha/beta hydrolase"/>
    <property type="match status" value="1"/>
</dbReference>
<dbReference type="SMART" id="SM00382">
    <property type="entry name" value="AAA"/>
    <property type="match status" value="2"/>
</dbReference>
<dbReference type="PANTHER" id="PTHR23077">
    <property type="entry name" value="AAA-FAMILY ATPASE"/>
    <property type="match status" value="1"/>
</dbReference>
<sequence length="772" mass="84538">MSSSKKKPILVTCPQCSAVVLTKDSQRHQDFCSKPATESDIACARNGVLRGFNVVVDRAEGFLPPDAVGWEKEHSILMNQQTMESLGLLARQPVRIVYADDVFIGIVWPCKEVSLLKVSVISAKIPRERMITLEACGKVNSVKILEVSLETDLTPTPALTGFLQAYFSHSYLQYSLPVSLRYLGQRIKVTPEEHIEKRMERMGLDGVTPSVFTTSSNYKLQISNFSIETSQLKYSNNKNNIPTDLSHVGGMFTAKQVLEDYVIAPIRRNETPCSVLIWGLPGSGKTVLLRELSAILAGSATFIASCEELADINGVVAGKVVIVDVNEVEKENLKASRSLQQLLSDENLCVLLSVRSSESLDLGFRVRFPVEAEITVPTQDERFSILSNISEQYGIPSENAFHIEVARHTHGFTGGDLVSLLKASKFARGITPLEKIEDARKRIRPTGIRQFILEVPSVSWNDIGGNDELKLEIQQAVIWPQKHPEAFERFGIDPPAGILLYGPPGCSKTLIARALANEAKVNFLAVKGPELFSKWVGDSEKAIRDLFARARQVAPTIVFFDEIDAVGSSRGSEKSSGVSDRVLAQLLTELDGLEKSSRVILLAATNRPDQLDSALLRPGVPKEKIILYGQSIGTVPSVDLASREEVAALILHSPLMSGMRVAFPGTTTTWCCDAFPSIEKVPRVKCPTLVIHGTDDEVIDFSHGVSIYERCPTSVEPLWVPGAGHNDIELHAAYLERLRSFIDLEASAIRVTAPINNTSSNRTSAVANGVSA</sequence>
<accession>A0A8R1I2P2</accession>
<dbReference type="EnsemblMetazoa" id="CJA17942.1">
    <property type="protein sequence ID" value="CJA17942.1"/>
    <property type="gene ID" value="WBGene00137146"/>
</dbReference>
<evidence type="ECO:0000313" key="8">
    <source>
        <dbReference type="Proteomes" id="UP000005237"/>
    </source>
</evidence>
<dbReference type="PROSITE" id="PS00674">
    <property type="entry name" value="AAA"/>
    <property type="match status" value="1"/>
</dbReference>
<dbReference type="InterPro" id="IPR027417">
    <property type="entry name" value="P-loop_NTPase"/>
</dbReference>
<dbReference type="GO" id="GO:0005737">
    <property type="term" value="C:cytoplasm"/>
    <property type="evidence" value="ECO:0007669"/>
    <property type="project" value="UniProtKB-SubCell"/>
</dbReference>
<evidence type="ECO:0000256" key="2">
    <source>
        <dbReference type="ARBA" id="ARBA00022490"/>
    </source>
</evidence>
<dbReference type="Proteomes" id="UP000005237">
    <property type="component" value="Unassembled WGS sequence"/>
</dbReference>
<proteinExistence type="inferred from homology"/>
<keyword evidence="4" id="KW-0067">ATP-binding</keyword>
<evidence type="ECO:0000256" key="1">
    <source>
        <dbReference type="ARBA" id="ARBA00004496"/>
    </source>
</evidence>
<dbReference type="InterPro" id="IPR029058">
    <property type="entry name" value="AB_hydrolase_fold"/>
</dbReference>
<dbReference type="Gene3D" id="1.10.8.60">
    <property type="match status" value="1"/>
</dbReference>
<evidence type="ECO:0000313" key="7">
    <source>
        <dbReference type="EnsemblMetazoa" id="CJA17942.1"/>
    </source>
</evidence>
<evidence type="ECO:0000256" key="3">
    <source>
        <dbReference type="ARBA" id="ARBA00022741"/>
    </source>
</evidence>
<evidence type="ECO:0000256" key="4">
    <source>
        <dbReference type="ARBA" id="ARBA00022840"/>
    </source>
</evidence>
<feature type="domain" description="AAA+ ATPase" evidence="6">
    <location>
        <begin position="494"/>
        <end position="631"/>
    </location>
</feature>
<organism evidence="7 8">
    <name type="scientific">Caenorhabditis japonica</name>
    <dbReference type="NCBI Taxonomy" id="281687"/>
    <lineage>
        <taxon>Eukaryota</taxon>
        <taxon>Metazoa</taxon>
        <taxon>Ecdysozoa</taxon>
        <taxon>Nematoda</taxon>
        <taxon>Chromadorea</taxon>
        <taxon>Rhabditida</taxon>
        <taxon>Rhabditina</taxon>
        <taxon>Rhabditomorpha</taxon>
        <taxon>Rhabditoidea</taxon>
        <taxon>Rhabditidae</taxon>
        <taxon>Peloderinae</taxon>
        <taxon>Caenorhabditis</taxon>
    </lineage>
</organism>
<dbReference type="GO" id="GO:0016887">
    <property type="term" value="F:ATP hydrolysis activity"/>
    <property type="evidence" value="ECO:0007669"/>
    <property type="project" value="EnsemblMetazoa"/>
</dbReference>
<feature type="domain" description="AAA+ ATPase" evidence="6">
    <location>
        <begin position="271"/>
        <end position="378"/>
    </location>
</feature>
<dbReference type="InterPro" id="IPR003960">
    <property type="entry name" value="ATPase_AAA_CS"/>
</dbReference>
<dbReference type="PANTHER" id="PTHR23077:SF27">
    <property type="entry name" value="ATPASE FAMILY GENE 2 PROTEIN HOMOLOG A"/>
    <property type="match status" value="1"/>
</dbReference>
<protein>
    <recommendedName>
        <fullName evidence="6">AAA+ ATPase domain-containing protein</fullName>
    </recommendedName>
</protein>
<evidence type="ECO:0000256" key="5">
    <source>
        <dbReference type="ARBA" id="ARBA00061477"/>
    </source>
</evidence>
<dbReference type="CDD" id="cd19511">
    <property type="entry name" value="RecA-like_CDC48_r2-like"/>
    <property type="match status" value="1"/>
</dbReference>
<dbReference type="GO" id="GO:0019901">
    <property type="term" value="F:protein kinase binding"/>
    <property type="evidence" value="ECO:0007669"/>
    <property type="project" value="EnsemblMetazoa"/>
</dbReference>
<keyword evidence="8" id="KW-1185">Reference proteome</keyword>
<dbReference type="InterPro" id="IPR050168">
    <property type="entry name" value="AAA_ATPase_domain"/>
</dbReference>
<dbReference type="InterPro" id="IPR003593">
    <property type="entry name" value="AAA+_ATPase"/>
</dbReference>
<dbReference type="FunFam" id="3.40.50.300:FF:000567">
    <property type="entry name" value="ATPase, AAA family protein"/>
    <property type="match status" value="1"/>
</dbReference>
<name>A0A8R1I2P2_CAEJA</name>
<comment type="similarity">
    <text evidence="5">Belongs to the AAA ATPase family. AFG2 subfamily.</text>
</comment>
<dbReference type="SUPFAM" id="SSF52540">
    <property type="entry name" value="P-loop containing nucleoside triphosphate hydrolases"/>
    <property type="match status" value="2"/>
</dbReference>
<reference evidence="7" key="2">
    <citation type="submission" date="2022-06" db="UniProtKB">
        <authorList>
            <consortium name="EnsemblMetazoa"/>
        </authorList>
    </citation>
    <scope>IDENTIFICATION</scope>
    <source>
        <strain evidence="7">DF5081</strain>
    </source>
</reference>
<keyword evidence="3" id="KW-0547">Nucleotide-binding</keyword>
<dbReference type="GO" id="GO:0004860">
    <property type="term" value="F:protein kinase inhibitor activity"/>
    <property type="evidence" value="ECO:0007669"/>
    <property type="project" value="EnsemblMetazoa"/>
</dbReference>
<reference evidence="8" key="1">
    <citation type="submission" date="2010-08" db="EMBL/GenBank/DDBJ databases">
        <authorList>
            <consortium name="Caenorhabditis japonica Sequencing Consortium"/>
            <person name="Wilson R.K."/>
        </authorList>
    </citation>
    <scope>NUCLEOTIDE SEQUENCE [LARGE SCALE GENOMIC DNA]</scope>
    <source>
        <strain evidence="8">DF5081</strain>
    </source>
</reference>
<evidence type="ECO:0000259" key="6">
    <source>
        <dbReference type="SMART" id="SM00382"/>
    </source>
</evidence>
<dbReference type="Gene3D" id="3.40.50.300">
    <property type="entry name" value="P-loop containing nucleotide triphosphate hydrolases"/>
    <property type="match status" value="3"/>
</dbReference>
<comment type="subcellular location">
    <subcellularLocation>
        <location evidence="1">Cytoplasm</location>
    </subcellularLocation>
</comment>
<dbReference type="GO" id="GO:0005524">
    <property type="term" value="F:ATP binding"/>
    <property type="evidence" value="ECO:0007669"/>
    <property type="project" value="UniProtKB-KW"/>
</dbReference>
<dbReference type="SUPFAM" id="SSF53474">
    <property type="entry name" value="alpha/beta-Hydrolases"/>
    <property type="match status" value="1"/>
</dbReference>
<dbReference type="InterPro" id="IPR003959">
    <property type="entry name" value="ATPase_AAA_core"/>
</dbReference>
<dbReference type="AlphaFoldDB" id="A0A8R1I2P2"/>